<dbReference type="InterPro" id="IPR010569">
    <property type="entry name" value="Myotubularin-like_Pase_dom"/>
</dbReference>
<dbReference type="InterPro" id="IPR035966">
    <property type="entry name" value="PKF_sf"/>
</dbReference>
<dbReference type="EMBL" id="JAAMPC010000002">
    <property type="protein sequence ID" value="KAG2327476.1"/>
    <property type="molecule type" value="Genomic_DNA"/>
</dbReference>
<protein>
    <recommendedName>
        <fullName evidence="1">Myotubularin phosphatase domain-containing protein</fullName>
    </recommendedName>
</protein>
<dbReference type="PANTHER" id="PTHR10807:SF125">
    <property type="entry name" value="PHOSPHATIDYLINOSITOL-3-PHOSPHATASE MYOTUBULARIN-2"/>
    <property type="match status" value="1"/>
</dbReference>
<feature type="domain" description="Myotubularin phosphatase" evidence="1">
    <location>
        <begin position="119"/>
        <end position="250"/>
    </location>
</feature>
<evidence type="ECO:0000313" key="3">
    <source>
        <dbReference type="Proteomes" id="UP000886595"/>
    </source>
</evidence>
<name>A0A8X7WDH5_BRACI</name>
<gene>
    <name evidence="2" type="ORF">Bca52824_010204</name>
</gene>
<dbReference type="OrthoDB" id="1728950at2759"/>
<accession>A0A8X7WDH5</accession>
<dbReference type="GO" id="GO:0004438">
    <property type="term" value="F:phosphatidylinositol-3-phosphate phosphatase activity"/>
    <property type="evidence" value="ECO:0007669"/>
    <property type="project" value="TreeGrafter"/>
</dbReference>
<dbReference type="InterPro" id="IPR030564">
    <property type="entry name" value="Myotubularin"/>
</dbReference>
<evidence type="ECO:0000259" key="1">
    <source>
        <dbReference type="PROSITE" id="PS51339"/>
    </source>
</evidence>
<dbReference type="InterPro" id="IPR029021">
    <property type="entry name" value="Prot-tyrosine_phosphatase-like"/>
</dbReference>
<dbReference type="GO" id="GO:0046856">
    <property type="term" value="P:phosphatidylinositol dephosphorylation"/>
    <property type="evidence" value="ECO:0007669"/>
    <property type="project" value="TreeGrafter"/>
</dbReference>
<keyword evidence="3" id="KW-1185">Reference proteome</keyword>
<reference evidence="2 3" key="1">
    <citation type="submission" date="2020-02" db="EMBL/GenBank/DDBJ databases">
        <authorList>
            <person name="Ma Q."/>
            <person name="Huang Y."/>
            <person name="Song X."/>
            <person name="Pei D."/>
        </authorList>
    </citation>
    <scope>NUCLEOTIDE SEQUENCE [LARGE SCALE GENOMIC DNA]</scope>
    <source>
        <strain evidence="2">Sxm20200214</strain>
        <tissue evidence="2">Leaf</tissue>
    </source>
</reference>
<dbReference type="Gene3D" id="3.40.50.450">
    <property type="match status" value="1"/>
</dbReference>
<comment type="caution">
    <text evidence="2">The sequence shown here is derived from an EMBL/GenBank/DDBJ whole genome shotgun (WGS) entry which is preliminary data.</text>
</comment>
<evidence type="ECO:0000313" key="2">
    <source>
        <dbReference type="EMBL" id="KAG2327476.1"/>
    </source>
</evidence>
<dbReference type="Pfam" id="PF06602">
    <property type="entry name" value="Myotub-related"/>
    <property type="match status" value="1"/>
</dbReference>
<dbReference type="GO" id="GO:0106018">
    <property type="term" value="F:phosphatidylinositol-3,5-bisphosphate phosphatase activity"/>
    <property type="evidence" value="ECO:0007669"/>
    <property type="project" value="TreeGrafter"/>
</dbReference>
<dbReference type="PANTHER" id="PTHR10807">
    <property type="entry name" value="MYOTUBULARIN-RELATED"/>
    <property type="match status" value="1"/>
</dbReference>
<proteinExistence type="predicted"/>
<dbReference type="GO" id="GO:0005737">
    <property type="term" value="C:cytoplasm"/>
    <property type="evidence" value="ECO:0007669"/>
    <property type="project" value="TreeGrafter"/>
</dbReference>
<dbReference type="SUPFAM" id="SSF53784">
    <property type="entry name" value="Phosphofructokinase"/>
    <property type="match status" value="1"/>
</dbReference>
<organism evidence="2 3">
    <name type="scientific">Brassica carinata</name>
    <name type="common">Ethiopian mustard</name>
    <name type="synonym">Abyssinian cabbage</name>
    <dbReference type="NCBI Taxonomy" id="52824"/>
    <lineage>
        <taxon>Eukaryota</taxon>
        <taxon>Viridiplantae</taxon>
        <taxon>Streptophyta</taxon>
        <taxon>Embryophyta</taxon>
        <taxon>Tracheophyta</taxon>
        <taxon>Spermatophyta</taxon>
        <taxon>Magnoliopsida</taxon>
        <taxon>eudicotyledons</taxon>
        <taxon>Gunneridae</taxon>
        <taxon>Pentapetalae</taxon>
        <taxon>rosids</taxon>
        <taxon>malvids</taxon>
        <taxon>Brassicales</taxon>
        <taxon>Brassicaceae</taxon>
        <taxon>Brassiceae</taxon>
        <taxon>Brassica</taxon>
    </lineage>
</organism>
<dbReference type="SUPFAM" id="SSF52799">
    <property type="entry name" value="(Phosphotyrosine protein) phosphatases II"/>
    <property type="match status" value="1"/>
</dbReference>
<dbReference type="GO" id="GO:0003872">
    <property type="term" value="F:6-phosphofructokinase activity"/>
    <property type="evidence" value="ECO:0007669"/>
    <property type="project" value="InterPro"/>
</dbReference>
<dbReference type="AlphaFoldDB" id="A0A8X7WDH5"/>
<dbReference type="PROSITE" id="PS51339">
    <property type="entry name" value="PPASE_MYOTUBULARIN"/>
    <property type="match status" value="1"/>
</dbReference>
<sequence length="262" mass="27412">MIAYVLKGAFKIVEGPASSAAGNPDEIAKLFPGLYGQPSVLVVPDQSAASSGEKLKIGVVLSGGQAPGGHNVISGLFYCFELTSGSCRKGLSSSARSYPSSPVLQASGPAAAQPSSSSHGLNNYSPIFLQVDCVSQLMRMYPCAFSLLRYTFLVDFMDCLLSCRFGNFLRNSEKERQECRISEACGCIWAYLTDLRSCSGTSHAHCHRLDDSSHPSASATSGSSIASCSAVAFSSPPPLLSPLAPSENAFPGMTSVSTAVDS</sequence>
<dbReference type="Proteomes" id="UP000886595">
    <property type="component" value="Unassembled WGS sequence"/>
</dbReference>